<evidence type="ECO:0000313" key="2">
    <source>
        <dbReference type="EMBL" id="EJT72589.1"/>
    </source>
</evidence>
<feature type="compositionally biased region" description="Polar residues" evidence="1">
    <location>
        <begin position="166"/>
        <end position="178"/>
    </location>
</feature>
<organism evidence="2">
    <name type="scientific">Gaeumannomyces tritici (strain R3-111a-1)</name>
    <name type="common">Wheat and barley take-all root rot fungus</name>
    <name type="synonym">Gaeumannomyces graminis var. tritici</name>
    <dbReference type="NCBI Taxonomy" id="644352"/>
    <lineage>
        <taxon>Eukaryota</taxon>
        <taxon>Fungi</taxon>
        <taxon>Dikarya</taxon>
        <taxon>Ascomycota</taxon>
        <taxon>Pezizomycotina</taxon>
        <taxon>Sordariomycetes</taxon>
        <taxon>Sordariomycetidae</taxon>
        <taxon>Magnaporthales</taxon>
        <taxon>Magnaporthaceae</taxon>
        <taxon>Gaeumannomyces</taxon>
    </lineage>
</organism>
<dbReference type="GeneID" id="20349907"/>
<reference evidence="3" key="5">
    <citation type="submission" date="2018-04" db="UniProtKB">
        <authorList>
            <consortium name="EnsemblFungi"/>
        </authorList>
    </citation>
    <scope>IDENTIFICATION</scope>
    <source>
        <strain evidence="3">R3-111a-1</strain>
    </source>
</reference>
<keyword evidence="4" id="KW-1185">Reference proteome</keyword>
<protein>
    <submittedName>
        <fullName evidence="2 3">Uncharacterized protein</fullName>
    </submittedName>
</protein>
<proteinExistence type="predicted"/>
<name>J3P7F8_GAET3</name>
<reference evidence="2" key="2">
    <citation type="submission" date="2010-07" db="EMBL/GenBank/DDBJ databases">
        <authorList>
            <consortium name="The Broad Institute Genome Sequencing Platform"/>
            <consortium name="Broad Institute Genome Sequencing Center for Infectious Disease"/>
            <person name="Ma L.-J."/>
            <person name="Dead R."/>
            <person name="Young S."/>
            <person name="Zeng Q."/>
            <person name="Koehrsen M."/>
            <person name="Alvarado L."/>
            <person name="Berlin A."/>
            <person name="Chapman S.B."/>
            <person name="Chen Z."/>
            <person name="Freedman E."/>
            <person name="Gellesch M."/>
            <person name="Goldberg J."/>
            <person name="Griggs A."/>
            <person name="Gujja S."/>
            <person name="Heilman E.R."/>
            <person name="Heiman D."/>
            <person name="Hepburn T."/>
            <person name="Howarth C."/>
            <person name="Jen D."/>
            <person name="Larson L."/>
            <person name="Mehta T."/>
            <person name="Neiman D."/>
            <person name="Pearson M."/>
            <person name="Roberts A."/>
            <person name="Saif S."/>
            <person name="Shea T."/>
            <person name="Shenoy N."/>
            <person name="Sisk P."/>
            <person name="Stolte C."/>
            <person name="Sykes S."/>
            <person name="Walk T."/>
            <person name="White J."/>
            <person name="Yandava C."/>
            <person name="Haas B."/>
            <person name="Nusbaum C."/>
            <person name="Birren B."/>
        </authorList>
    </citation>
    <scope>NUCLEOTIDE SEQUENCE</scope>
    <source>
        <strain evidence="2">R3-111a-1</strain>
    </source>
</reference>
<reference evidence="2" key="3">
    <citation type="submission" date="2010-09" db="EMBL/GenBank/DDBJ databases">
        <title>Annotation of Gaeumannomyces graminis var. tritici R3-111a-1.</title>
        <authorList>
            <consortium name="The Broad Institute Genome Sequencing Platform"/>
            <person name="Ma L.-J."/>
            <person name="Dead R."/>
            <person name="Young S.K."/>
            <person name="Zeng Q."/>
            <person name="Gargeya S."/>
            <person name="Fitzgerald M."/>
            <person name="Haas B."/>
            <person name="Abouelleil A."/>
            <person name="Alvarado L."/>
            <person name="Arachchi H.M."/>
            <person name="Berlin A."/>
            <person name="Brown A."/>
            <person name="Chapman S.B."/>
            <person name="Chen Z."/>
            <person name="Dunbar C."/>
            <person name="Freedman E."/>
            <person name="Gearin G."/>
            <person name="Gellesch M."/>
            <person name="Goldberg J."/>
            <person name="Griggs A."/>
            <person name="Gujja S."/>
            <person name="Heiman D."/>
            <person name="Howarth C."/>
            <person name="Larson L."/>
            <person name="Lui A."/>
            <person name="MacDonald P.J.P."/>
            <person name="Mehta T."/>
            <person name="Montmayeur A."/>
            <person name="Murphy C."/>
            <person name="Neiman D."/>
            <person name="Pearson M."/>
            <person name="Priest M."/>
            <person name="Roberts A."/>
            <person name="Saif S."/>
            <person name="Shea T."/>
            <person name="Shenoy N."/>
            <person name="Sisk P."/>
            <person name="Stolte C."/>
            <person name="Sykes S."/>
            <person name="Yandava C."/>
            <person name="Wortman J."/>
            <person name="Nusbaum C."/>
            <person name="Birren B."/>
        </authorList>
    </citation>
    <scope>NUCLEOTIDE SEQUENCE</scope>
    <source>
        <strain evidence="2">R3-111a-1</strain>
    </source>
</reference>
<dbReference type="Proteomes" id="UP000006039">
    <property type="component" value="Unassembled WGS sequence"/>
</dbReference>
<dbReference type="AlphaFoldDB" id="J3P7F8"/>
<gene>
    <name evidence="3" type="primary">20349907</name>
    <name evidence="2" type="ORF">GGTG_09449</name>
</gene>
<dbReference type="VEuPathDB" id="FungiDB:GGTG_09449"/>
<evidence type="ECO:0000313" key="4">
    <source>
        <dbReference type="Proteomes" id="UP000006039"/>
    </source>
</evidence>
<dbReference type="HOGENOM" id="CLU_1510698_0_0_1"/>
<dbReference type="EnsemblFungi" id="EJT72589">
    <property type="protein sequence ID" value="EJT72589"/>
    <property type="gene ID" value="GGTG_09449"/>
</dbReference>
<sequence>MVHHGAHAAPAARIAHQKDGIGPTGVALSPPPGSLLFVCIGGRACDWRKSAERRDVRARVDVDVCRWALPAWPSLLLTAEARLGGCILYRLVIHDRPGQLLAAMARLNWAMIVRREEEKEEKGRLKSGLGTNPHRLPTISDRSWPYDPAPSRPYATALSTGCARPLSSQPQSNLPASA</sequence>
<dbReference type="EMBL" id="GL385399">
    <property type="protein sequence ID" value="EJT72589.1"/>
    <property type="molecule type" value="Genomic_DNA"/>
</dbReference>
<reference evidence="4" key="1">
    <citation type="submission" date="2010-07" db="EMBL/GenBank/DDBJ databases">
        <title>The genome sequence of Gaeumannomyces graminis var. tritici strain R3-111a-1.</title>
        <authorList>
            <consortium name="The Broad Institute Genome Sequencing Platform"/>
            <person name="Ma L.-J."/>
            <person name="Dead R."/>
            <person name="Young S."/>
            <person name="Zeng Q."/>
            <person name="Koehrsen M."/>
            <person name="Alvarado L."/>
            <person name="Berlin A."/>
            <person name="Chapman S.B."/>
            <person name="Chen Z."/>
            <person name="Freedman E."/>
            <person name="Gellesch M."/>
            <person name="Goldberg J."/>
            <person name="Griggs A."/>
            <person name="Gujja S."/>
            <person name="Heilman E.R."/>
            <person name="Heiman D."/>
            <person name="Hepburn T."/>
            <person name="Howarth C."/>
            <person name="Jen D."/>
            <person name="Larson L."/>
            <person name="Mehta T."/>
            <person name="Neiman D."/>
            <person name="Pearson M."/>
            <person name="Roberts A."/>
            <person name="Saif S."/>
            <person name="Shea T."/>
            <person name="Shenoy N."/>
            <person name="Sisk P."/>
            <person name="Stolte C."/>
            <person name="Sykes S."/>
            <person name="Walk T."/>
            <person name="White J."/>
            <person name="Yandava C."/>
            <person name="Haas B."/>
            <person name="Nusbaum C."/>
            <person name="Birren B."/>
        </authorList>
    </citation>
    <scope>NUCLEOTIDE SEQUENCE [LARGE SCALE GENOMIC DNA]</scope>
    <source>
        <strain evidence="4">R3-111a-1</strain>
    </source>
</reference>
<reference evidence="3" key="4">
    <citation type="journal article" date="2015" name="G3 (Bethesda)">
        <title>Genome sequences of three phytopathogenic species of the Magnaporthaceae family of fungi.</title>
        <authorList>
            <person name="Okagaki L.H."/>
            <person name="Nunes C.C."/>
            <person name="Sailsbery J."/>
            <person name="Clay B."/>
            <person name="Brown D."/>
            <person name="John T."/>
            <person name="Oh Y."/>
            <person name="Young N."/>
            <person name="Fitzgerald M."/>
            <person name="Haas B.J."/>
            <person name="Zeng Q."/>
            <person name="Young S."/>
            <person name="Adiconis X."/>
            <person name="Fan L."/>
            <person name="Levin J.Z."/>
            <person name="Mitchell T.K."/>
            <person name="Okubara P.A."/>
            <person name="Farman M.L."/>
            <person name="Kohn L.M."/>
            <person name="Birren B."/>
            <person name="Ma L.-J."/>
            <person name="Dean R.A."/>
        </authorList>
    </citation>
    <scope>NUCLEOTIDE SEQUENCE</scope>
    <source>
        <strain evidence="3">R3-111a-1</strain>
    </source>
</reference>
<dbReference type="RefSeq" id="XP_009225563.1">
    <property type="nucleotide sequence ID" value="XM_009227299.1"/>
</dbReference>
<evidence type="ECO:0000256" key="1">
    <source>
        <dbReference type="SAM" id="MobiDB-lite"/>
    </source>
</evidence>
<evidence type="ECO:0000313" key="3">
    <source>
        <dbReference type="EnsemblFungi" id="EJT72589"/>
    </source>
</evidence>
<accession>J3P7F8</accession>
<feature type="region of interest" description="Disordered" evidence="1">
    <location>
        <begin position="120"/>
        <end position="178"/>
    </location>
</feature>